<gene>
    <name evidence="2" type="ORF">PDENDC454_07785</name>
</gene>
<feature type="region of interest" description="Disordered" evidence="1">
    <location>
        <begin position="1"/>
        <end position="68"/>
    </location>
</feature>
<name>H3SDG2_9BACL</name>
<organism evidence="2 3">
    <name type="scientific">Paenibacillus dendritiformis C454</name>
    <dbReference type="NCBI Taxonomy" id="1131935"/>
    <lineage>
        <taxon>Bacteria</taxon>
        <taxon>Bacillati</taxon>
        <taxon>Bacillota</taxon>
        <taxon>Bacilli</taxon>
        <taxon>Bacillales</taxon>
        <taxon>Paenibacillaceae</taxon>
        <taxon>Paenibacillus</taxon>
    </lineage>
</organism>
<evidence type="ECO:0000313" key="3">
    <source>
        <dbReference type="Proteomes" id="UP000003900"/>
    </source>
</evidence>
<protein>
    <submittedName>
        <fullName evidence="2">Uncharacterized protein</fullName>
    </submittedName>
</protein>
<dbReference type="Proteomes" id="UP000003900">
    <property type="component" value="Unassembled WGS sequence"/>
</dbReference>
<reference evidence="2 3" key="1">
    <citation type="journal article" date="2012" name="J. Bacteriol.">
        <title>Genome Sequence of the Pattern-Forming Social Bacterium Paenibacillus dendritiformis C454 Chiral Morphotype.</title>
        <authorList>
            <person name="Sirota-Madi A."/>
            <person name="Olender T."/>
            <person name="Helman Y."/>
            <person name="Brainis I."/>
            <person name="Finkelshtein A."/>
            <person name="Roth D."/>
            <person name="Hagai E."/>
            <person name="Leshkowitz D."/>
            <person name="Brodsky L."/>
            <person name="Galatenko V."/>
            <person name="Nikolaev V."/>
            <person name="Gutnick D.L."/>
            <person name="Lancet D."/>
            <person name="Ben-Jacob E."/>
        </authorList>
    </citation>
    <scope>NUCLEOTIDE SEQUENCE [LARGE SCALE GENOMIC DNA]</scope>
    <source>
        <strain evidence="2 3">C454</strain>
    </source>
</reference>
<sequence length="68" mass="7437">MFGNGPRRPTGWRTTARPGKADACRTSGGNRPIGSDAPLLRSRKRRMQCPHPNASDGQEQMNEKEACA</sequence>
<evidence type="ECO:0000256" key="1">
    <source>
        <dbReference type="SAM" id="MobiDB-lite"/>
    </source>
</evidence>
<dbReference type="EMBL" id="AHKH01000014">
    <property type="protein sequence ID" value="EHQ62928.1"/>
    <property type="molecule type" value="Genomic_DNA"/>
</dbReference>
<accession>H3SDG2</accession>
<dbReference type="AlphaFoldDB" id="H3SDG2"/>
<proteinExistence type="predicted"/>
<evidence type="ECO:0000313" key="2">
    <source>
        <dbReference type="EMBL" id="EHQ62928.1"/>
    </source>
</evidence>
<comment type="caution">
    <text evidence="2">The sequence shown here is derived from an EMBL/GenBank/DDBJ whole genome shotgun (WGS) entry which is preliminary data.</text>
</comment>
<keyword evidence="3" id="KW-1185">Reference proteome</keyword>
<dbReference type="STRING" id="1131935.PDENDC454_07785"/>